<evidence type="ECO:0000313" key="12">
    <source>
        <dbReference type="EMBL" id="MFC0681862.1"/>
    </source>
</evidence>
<gene>
    <name evidence="12" type="ORF">ACFFGH_28855</name>
</gene>
<dbReference type="SMART" id="SM00014">
    <property type="entry name" value="acidPPc"/>
    <property type="match status" value="1"/>
</dbReference>
<accession>A0ABV6RXZ9</accession>
<dbReference type="InterPro" id="IPR016064">
    <property type="entry name" value="NAD/diacylglycerol_kinase_sf"/>
</dbReference>
<evidence type="ECO:0000256" key="7">
    <source>
        <dbReference type="ARBA" id="ARBA00023136"/>
    </source>
</evidence>
<evidence type="ECO:0000259" key="11">
    <source>
        <dbReference type="PROSITE" id="PS50146"/>
    </source>
</evidence>
<evidence type="ECO:0000256" key="1">
    <source>
        <dbReference type="ARBA" id="ARBA00004651"/>
    </source>
</evidence>
<keyword evidence="12" id="KW-0418">Kinase</keyword>
<comment type="subcellular location">
    <subcellularLocation>
        <location evidence="1">Cell membrane</location>
        <topology evidence="1">Multi-pass membrane protein</topology>
    </subcellularLocation>
</comment>
<dbReference type="Gene3D" id="1.20.144.10">
    <property type="entry name" value="Phosphatidic acid phosphatase type 2/haloperoxidase"/>
    <property type="match status" value="1"/>
</dbReference>
<dbReference type="SUPFAM" id="SSF48317">
    <property type="entry name" value="Acid phosphatase/Vanadium-dependent haloperoxidase"/>
    <property type="match status" value="1"/>
</dbReference>
<keyword evidence="7" id="KW-0472">Membrane</keyword>
<dbReference type="PROSITE" id="PS50146">
    <property type="entry name" value="DAGK"/>
    <property type="match status" value="1"/>
</dbReference>
<keyword evidence="5" id="KW-0378">Hydrolase</keyword>
<sequence>MPLRGLRNPKVALRRRQLLPSWVRHVDTKAARKINARRVLHPLVDRGYQRLSHAADRGVLWFTFAAVLAVLGRHRAALRGVASLTAASILANLVGKEVFGGDRPLLKDVPIGRHLRKQPTSGSFPSGHSASAAAFATGVALESTAAGGVVAPVAAGVAYSRLHTGAHWLSDVIGGIALGAGVAAIGRLVLPARPATRDIVAPHLHRVELPAIPDGAGVFILVNRDAGSTPIHHDLGPAIADHLPRAVVRYFNTGETAKEVVDHAIASEHPPRVLGVAGGDGTVAAVAHEARKHNLPLLVIPGGTFNHFARTAGVFGLHDGLHALADGEGIVADVADLRFADQEPVTVINTASVGIYPDFIQERAKHERRWGRWIAGVIGAARVLRKSDPVEVSVNGRRARVWSLFVGVDQNFPGMVATLKRRHLEDGVLDVRVLHAGTRPKAVAALAFGHRTTALLRFLRLLPATTEIESFTAETVRVSVRPRHGQPPGFSHDGEVSPEVDEATRPDGGYVTTLQIVPDGLRVYTPLKHRRHHRSGG</sequence>
<dbReference type="Pfam" id="PF00781">
    <property type="entry name" value="DAGK_cat"/>
    <property type="match status" value="1"/>
</dbReference>
<proteinExistence type="predicted"/>
<evidence type="ECO:0000256" key="8">
    <source>
        <dbReference type="ARBA" id="ARBA00032707"/>
    </source>
</evidence>
<feature type="region of interest" description="Disordered" evidence="10">
    <location>
        <begin position="482"/>
        <end position="507"/>
    </location>
</feature>
<evidence type="ECO:0000256" key="5">
    <source>
        <dbReference type="ARBA" id="ARBA00022801"/>
    </source>
</evidence>
<dbReference type="InterPro" id="IPR001206">
    <property type="entry name" value="Diacylglycerol_kinase_cat_dom"/>
</dbReference>
<dbReference type="Gene3D" id="3.40.50.10330">
    <property type="entry name" value="Probable inorganic polyphosphate/atp-NAD kinase, domain 1"/>
    <property type="match status" value="1"/>
</dbReference>
<dbReference type="RefSeq" id="WP_386675279.1">
    <property type="nucleotide sequence ID" value="NZ_JBHLTG010000009.1"/>
</dbReference>
<dbReference type="InterPro" id="IPR017438">
    <property type="entry name" value="ATP-NAD_kinase_N"/>
</dbReference>
<keyword evidence="3" id="KW-1003">Cell membrane</keyword>
<keyword evidence="13" id="KW-1185">Reference proteome</keyword>
<evidence type="ECO:0000256" key="4">
    <source>
        <dbReference type="ARBA" id="ARBA00022692"/>
    </source>
</evidence>
<protein>
    <recommendedName>
        <fullName evidence="2">undecaprenyl-diphosphate phosphatase</fullName>
        <ecNumber evidence="2">3.6.1.27</ecNumber>
    </recommendedName>
    <alternativeName>
        <fullName evidence="8">Undecaprenyl pyrophosphate phosphatase</fullName>
    </alternativeName>
</protein>
<evidence type="ECO:0000256" key="10">
    <source>
        <dbReference type="SAM" id="MobiDB-lite"/>
    </source>
</evidence>
<dbReference type="PANTHER" id="PTHR14969">
    <property type="entry name" value="SPHINGOSINE-1-PHOSPHATE PHOSPHOHYDROLASE"/>
    <property type="match status" value="1"/>
</dbReference>
<evidence type="ECO:0000256" key="9">
    <source>
        <dbReference type="ARBA" id="ARBA00047594"/>
    </source>
</evidence>
<evidence type="ECO:0000256" key="2">
    <source>
        <dbReference type="ARBA" id="ARBA00012374"/>
    </source>
</evidence>
<dbReference type="GO" id="GO:0016301">
    <property type="term" value="F:kinase activity"/>
    <property type="evidence" value="ECO:0007669"/>
    <property type="project" value="UniProtKB-KW"/>
</dbReference>
<dbReference type="SUPFAM" id="SSF111331">
    <property type="entry name" value="NAD kinase/diacylglycerol kinase-like"/>
    <property type="match status" value="1"/>
</dbReference>
<keyword evidence="4" id="KW-0812">Transmembrane</keyword>
<dbReference type="EC" id="3.6.1.27" evidence="2"/>
<keyword evidence="12" id="KW-0808">Transferase</keyword>
<dbReference type="PANTHER" id="PTHR14969:SF62">
    <property type="entry name" value="DECAPRENYLPHOSPHORYL-5-PHOSPHORIBOSE PHOSPHATASE RV3807C-RELATED"/>
    <property type="match status" value="1"/>
</dbReference>
<evidence type="ECO:0000256" key="3">
    <source>
        <dbReference type="ARBA" id="ARBA00022475"/>
    </source>
</evidence>
<name>A0ABV6RXZ9_9GAMM</name>
<dbReference type="Gene3D" id="2.60.200.40">
    <property type="match status" value="1"/>
</dbReference>
<evidence type="ECO:0000256" key="6">
    <source>
        <dbReference type="ARBA" id="ARBA00022989"/>
    </source>
</evidence>
<comment type="catalytic activity">
    <reaction evidence="9">
        <text>di-trans,octa-cis-undecaprenyl diphosphate + H2O = di-trans,octa-cis-undecaprenyl phosphate + phosphate + H(+)</text>
        <dbReference type="Rhea" id="RHEA:28094"/>
        <dbReference type="ChEBI" id="CHEBI:15377"/>
        <dbReference type="ChEBI" id="CHEBI:15378"/>
        <dbReference type="ChEBI" id="CHEBI:43474"/>
        <dbReference type="ChEBI" id="CHEBI:58405"/>
        <dbReference type="ChEBI" id="CHEBI:60392"/>
        <dbReference type="EC" id="3.6.1.27"/>
    </reaction>
</comment>
<reference evidence="12 13" key="1">
    <citation type="submission" date="2024-09" db="EMBL/GenBank/DDBJ databases">
        <authorList>
            <person name="Sun Q."/>
            <person name="Mori K."/>
        </authorList>
    </citation>
    <scope>NUCLEOTIDE SEQUENCE [LARGE SCALE GENOMIC DNA]</scope>
    <source>
        <strain evidence="12 13">KCTC 23076</strain>
    </source>
</reference>
<dbReference type="InterPro" id="IPR036938">
    <property type="entry name" value="PAP2/HPO_sf"/>
</dbReference>
<dbReference type="Proteomes" id="UP001589896">
    <property type="component" value="Unassembled WGS sequence"/>
</dbReference>
<feature type="domain" description="DAGKc" evidence="11">
    <location>
        <begin position="213"/>
        <end position="344"/>
    </location>
</feature>
<dbReference type="EMBL" id="JBHLTG010000009">
    <property type="protein sequence ID" value="MFC0681862.1"/>
    <property type="molecule type" value="Genomic_DNA"/>
</dbReference>
<keyword evidence="6" id="KW-1133">Transmembrane helix</keyword>
<dbReference type="Pfam" id="PF01569">
    <property type="entry name" value="PAP2"/>
    <property type="match status" value="1"/>
</dbReference>
<dbReference type="InterPro" id="IPR000326">
    <property type="entry name" value="PAP2/HPO"/>
</dbReference>
<comment type="caution">
    <text evidence="12">The sequence shown here is derived from an EMBL/GenBank/DDBJ whole genome shotgun (WGS) entry which is preliminary data.</text>
</comment>
<evidence type="ECO:0000313" key="13">
    <source>
        <dbReference type="Proteomes" id="UP001589896"/>
    </source>
</evidence>
<dbReference type="SMART" id="SM00046">
    <property type="entry name" value="DAGKc"/>
    <property type="match status" value="1"/>
</dbReference>
<organism evidence="12 13">
    <name type="scientific">Lysobacter korlensis</name>
    <dbReference type="NCBI Taxonomy" id="553636"/>
    <lineage>
        <taxon>Bacteria</taxon>
        <taxon>Pseudomonadati</taxon>
        <taxon>Pseudomonadota</taxon>
        <taxon>Gammaproteobacteria</taxon>
        <taxon>Lysobacterales</taxon>
        <taxon>Lysobacteraceae</taxon>
        <taxon>Lysobacter</taxon>
    </lineage>
</organism>